<keyword evidence="5" id="KW-0677">Repeat</keyword>
<feature type="repeat" description="Solcar" evidence="10">
    <location>
        <begin position="31"/>
        <end position="115"/>
    </location>
</feature>
<gene>
    <name evidence="13" type="ORF">CSOJ01_02156</name>
</gene>
<keyword evidence="3 11" id="KW-0813">Transport</keyword>
<keyword evidence="4 10" id="KW-0812">Transmembrane</keyword>
<evidence type="ECO:0000256" key="11">
    <source>
        <dbReference type="RuleBase" id="RU000488"/>
    </source>
</evidence>
<evidence type="ECO:0000256" key="10">
    <source>
        <dbReference type="PROSITE-ProRule" id="PRU00282"/>
    </source>
</evidence>
<dbReference type="PANTHER" id="PTHR45788:SF3">
    <property type="entry name" value="TRICARBOXYLATE TRANSPORT PROTEIN"/>
    <property type="match status" value="1"/>
</dbReference>
<evidence type="ECO:0008006" key="15">
    <source>
        <dbReference type="Google" id="ProtNLM"/>
    </source>
</evidence>
<evidence type="ECO:0000256" key="1">
    <source>
        <dbReference type="ARBA" id="ARBA00004225"/>
    </source>
</evidence>
<name>A0A8H6JRH5_9PEZI</name>
<keyword evidence="7" id="KW-1133">Transmembrane helix</keyword>
<dbReference type="PROSITE" id="PS50920">
    <property type="entry name" value="SOLCAR"/>
    <property type="match status" value="3"/>
</dbReference>
<organism evidence="13 14">
    <name type="scientific">Colletotrichum sojae</name>
    <dbReference type="NCBI Taxonomy" id="2175907"/>
    <lineage>
        <taxon>Eukaryota</taxon>
        <taxon>Fungi</taxon>
        <taxon>Dikarya</taxon>
        <taxon>Ascomycota</taxon>
        <taxon>Pezizomycotina</taxon>
        <taxon>Sordariomycetes</taxon>
        <taxon>Hypocreomycetidae</taxon>
        <taxon>Glomerellales</taxon>
        <taxon>Glomerellaceae</taxon>
        <taxon>Colletotrichum</taxon>
        <taxon>Colletotrichum orchidearum species complex</taxon>
    </lineage>
</organism>
<dbReference type="GO" id="GO:0031966">
    <property type="term" value="C:mitochondrial membrane"/>
    <property type="evidence" value="ECO:0007669"/>
    <property type="project" value="UniProtKB-SubCell"/>
</dbReference>
<dbReference type="Gene3D" id="1.50.40.10">
    <property type="entry name" value="Mitochondrial carrier domain"/>
    <property type="match status" value="1"/>
</dbReference>
<dbReference type="Proteomes" id="UP000652219">
    <property type="component" value="Unassembled WGS sequence"/>
</dbReference>
<dbReference type="GO" id="GO:0071913">
    <property type="term" value="F:citrate secondary active transmembrane transporter activity"/>
    <property type="evidence" value="ECO:0007669"/>
    <property type="project" value="TreeGrafter"/>
</dbReference>
<evidence type="ECO:0000256" key="6">
    <source>
        <dbReference type="ARBA" id="ARBA00022792"/>
    </source>
</evidence>
<comment type="subcellular location">
    <subcellularLocation>
        <location evidence="1">Mitochondrion membrane</location>
        <topology evidence="1">Multi-pass membrane protein</topology>
    </subcellularLocation>
</comment>
<reference evidence="13 14" key="1">
    <citation type="journal article" date="2020" name="Phytopathology">
        <title>Genome Sequence Resources of Colletotrichum truncatum, C. plurivorum, C. musicola, and C. sojae: Four Species Pathogenic to Soybean (Glycine max).</title>
        <authorList>
            <person name="Rogerio F."/>
            <person name="Boufleur T.R."/>
            <person name="Ciampi-Guillardi M."/>
            <person name="Sukno S.A."/>
            <person name="Thon M.R."/>
            <person name="Massola Junior N.S."/>
            <person name="Baroncelli R."/>
        </authorList>
    </citation>
    <scope>NUCLEOTIDE SEQUENCE [LARGE SCALE GENOMIC DNA]</scope>
    <source>
        <strain evidence="13 14">LFN0009</strain>
    </source>
</reference>
<evidence type="ECO:0000256" key="7">
    <source>
        <dbReference type="ARBA" id="ARBA00022989"/>
    </source>
</evidence>
<dbReference type="EMBL" id="WIGN01000018">
    <property type="protein sequence ID" value="KAF6818019.1"/>
    <property type="molecule type" value="Genomic_DNA"/>
</dbReference>
<keyword evidence="9 10" id="KW-0472">Membrane</keyword>
<dbReference type="PANTHER" id="PTHR45788">
    <property type="entry name" value="SUCCINATE/FUMARATE MITOCHONDRIAL TRANSPORTER-RELATED"/>
    <property type="match status" value="1"/>
</dbReference>
<dbReference type="InterPro" id="IPR018108">
    <property type="entry name" value="MCP_transmembrane"/>
</dbReference>
<feature type="repeat" description="Solcar" evidence="10">
    <location>
        <begin position="220"/>
        <end position="302"/>
    </location>
</feature>
<evidence type="ECO:0000256" key="5">
    <source>
        <dbReference type="ARBA" id="ARBA00022737"/>
    </source>
</evidence>
<evidence type="ECO:0000256" key="9">
    <source>
        <dbReference type="ARBA" id="ARBA00023136"/>
    </source>
</evidence>
<dbReference type="InterPro" id="IPR049563">
    <property type="entry name" value="TXTP-like"/>
</dbReference>
<evidence type="ECO:0000313" key="14">
    <source>
        <dbReference type="Proteomes" id="UP000652219"/>
    </source>
</evidence>
<keyword evidence="6" id="KW-0999">Mitochondrion inner membrane</keyword>
<feature type="repeat" description="Solcar" evidence="10">
    <location>
        <begin position="123"/>
        <end position="212"/>
    </location>
</feature>
<keyword evidence="8" id="KW-0496">Mitochondrion</keyword>
<evidence type="ECO:0000313" key="13">
    <source>
        <dbReference type="EMBL" id="KAF6818019.1"/>
    </source>
</evidence>
<protein>
    <recommendedName>
        <fullName evidence="15">Tricarboxylate transport protein</fullName>
    </recommendedName>
</protein>
<dbReference type="Pfam" id="PF00153">
    <property type="entry name" value="Mito_carr"/>
    <property type="match status" value="3"/>
</dbReference>
<sequence length="308" mass="32492">MSAPTAAAAPASILQGKPSSRASDASSKHKISPVISLFSGGVAGGVEAAVTYPFEFAKTRTQLHATDSKNPFAVLTQVAKQDGPRAIYTGCSTLILGTTFKAGVRFLSFDSIRNALMDERGKLTPARGILAGMIAGCVESVIAVTPTERVKTALIDDAKSGTRKYTGGTHALYTMLRQNGLKEVYRGLASTTLKQSATSAVRMGSYNVLRELTKQNNLPNNSLVTFGTGAVAGVITVYATQPFDTIKTKAQSARGASTAEAFRMVLSERGIRGFWSGSTMRLGRLILSGGIVFTVYEKVAGLLRPISS</sequence>
<evidence type="ECO:0000256" key="12">
    <source>
        <dbReference type="SAM" id="MobiDB-lite"/>
    </source>
</evidence>
<evidence type="ECO:0000256" key="3">
    <source>
        <dbReference type="ARBA" id="ARBA00022448"/>
    </source>
</evidence>
<comment type="caution">
    <text evidence="13">The sequence shown here is derived from an EMBL/GenBank/DDBJ whole genome shotgun (WGS) entry which is preliminary data.</text>
</comment>
<feature type="compositionally biased region" description="Low complexity" evidence="12">
    <location>
        <begin position="1"/>
        <end position="11"/>
    </location>
</feature>
<dbReference type="GO" id="GO:0006843">
    <property type="term" value="P:mitochondrial citrate transmembrane transport"/>
    <property type="evidence" value="ECO:0007669"/>
    <property type="project" value="TreeGrafter"/>
</dbReference>
<feature type="region of interest" description="Disordered" evidence="12">
    <location>
        <begin position="1"/>
        <end position="26"/>
    </location>
</feature>
<evidence type="ECO:0000256" key="2">
    <source>
        <dbReference type="ARBA" id="ARBA00006375"/>
    </source>
</evidence>
<accession>A0A8H6JRH5</accession>
<comment type="similarity">
    <text evidence="2 11">Belongs to the mitochondrial carrier (TC 2.A.29) family.</text>
</comment>
<evidence type="ECO:0000256" key="4">
    <source>
        <dbReference type="ARBA" id="ARBA00022692"/>
    </source>
</evidence>
<proteinExistence type="inferred from homology"/>
<keyword evidence="14" id="KW-1185">Reference proteome</keyword>
<dbReference type="AlphaFoldDB" id="A0A8H6JRH5"/>
<dbReference type="InterPro" id="IPR023395">
    <property type="entry name" value="MCP_dom_sf"/>
</dbReference>
<dbReference type="SUPFAM" id="SSF103506">
    <property type="entry name" value="Mitochondrial carrier"/>
    <property type="match status" value="1"/>
</dbReference>
<evidence type="ECO:0000256" key="8">
    <source>
        <dbReference type="ARBA" id="ARBA00023128"/>
    </source>
</evidence>